<organism evidence="3 4">
    <name type="scientific">Halorubrum coriense DSM 10284</name>
    <dbReference type="NCBI Taxonomy" id="1227466"/>
    <lineage>
        <taxon>Archaea</taxon>
        <taxon>Methanobacteriati</taxon>
        <taxon>Methanobacteriota</taxon>
        <taxon>Stenosarchaea group</taxon>
        <taxon>Halobacteria</taxon>
        <taxon>Halobacteriales</taxon>
        <taxon>Haloferacaceae</taxon>
        <taxon>Halorubrum</taxon>
    </lineage>
</organism>
<feature type="region of interest" description="Disordered" evidence="1">
    <location>
        <begin position="1"/>
        <end position="21"/>
    </location>
</feature>
<keyword evidence="2" id="KW-0472">Membrane</keyword>
<evidence type="ECO:0000313" key="4">
    <source>
        <dbReference type="Proteomes" id="UP000011509"/>
    </source>
</evidence>
<feature type="transmembrane region" description="Helical" evidence="2">
    <location>
        <begin position="91"/>
        <end position="113"/>
    </location>
</feature>
<evidence type="ECO:0000313" key="3">
    <source>
        <dbReference type="EMBL" id="ELZ45622.1"/>
    </source>
</evidence>
<reference evidence="3 4" key="1">
    <citation type="journal article" date="2014" name="PLoS Genet.">
        <title>Phylogenetically driven sequencing of extremely halophilic archaea reveals strategies for static and dynamic osmo-response.</title>
        <authorList>
            <person name="Becker E.A."/>
            <person name="Seitzer P.M."/>
            <person name="Tritt A."/>
            <person name="Larsen D."/>
            <person name="Krusor M."/>
            <person name="Yao A.I."/>
            <person name="Wu D."/>
            <person name="Madern D."/>
            <person name="Eisen J.A."/>
            <person name="Darling A.E."/>
            <person name="Facciotti M.T."/>
        </authorList>
    </citation>
    <scope>NUCLEOTIDE SEQUENCE [LARGE SCALE GENOMIC DNA]</scope>
    <source>
        <strain evidence="3 4">DSM 10284</strain>
    </source>
</reference>
<evidence type="ECO:0008006" key="5">
    <source>
        <dbReference type="Google" id="ProtNLM"/>
    </source>
</evidence>
<dbReference type="RefSeq" id="WP_006113902.1">
    <property type="nucleotide sequence ID" value="NZ_AOJL01000048.1"/>
</dbReference>
<keyword evidence="4" id="KW-1185">Reference proteome</keyword>
<dbReference type="PATRIC" id="fig|1227466.3.peg.2385"/>
<name>M0EFF8_9EURY</name>
<protein>
    <recommendedName>
        <fullName evidence="5">VanZ-like domain-containing protein</fullName>
    </recommendedName>
</protein>
<dbReference type="AlphaFoldDB" id="M0EFF8"/>
<evidence type="ECO:0000256" key="2">
    <source>
        <dbReference type="SAM" id="Phobius"/>
    </source>
</evidence>
<keyword evidence="2" id="KW-0812">Transmembrane</keyword>
<dbReference type="Proteomes" id="UP000011509">
    <property type="component" value="Unassembled WGS sequence"/>
</dbReference>
<sequence length="155" mass="15444">MNSRDEEGDGRGRDPRERSIDGDGLGALAGVAGLVLAASVVPVPAGPDTGGETLARLPAWIGLTAPFHLIGYAALAALAGRAVAGRGRATVRAAAVGVAVATAFGFGVELVQAPIPWRSFAWSDAAVNAVGAAVGAGTFGAWRTVRGAGDREGSR</sequence>
<feature type="transmembrane region" description="Helical" evidence="2">
    <location>
        <begin position="57"/>
        <end position="79"/>
    </location>
</feature>
<keyword evidence="2" id="KW-1133">Transmembrane helix</keyword>
<comment type="caution">
    <text evidence="3">The sequence shown here is derived from an EMBL/GenBank/DDBJ whole genome shotgun (WGS) entry which is preliminary data.</text>
</comment>
<feature type="compositionally biased region" description="Basic and acidic residues" evidence="1">
    <location>
        <begin position="9"/>
        <end position="21"/>
    </location>
</feature>
<feature type="transmembrane region" description="Helical" evidence="2">
    <location>
        <begin position="125"/>
        <end position="145"/>
    </location>
</feature>
<feature type="transmembrane region" description="Helical" evidence="2">
    <location>
        <begin position="25"/>
        <end position="45"/>
    </location>
</feature>
<accession>M0EFF8</accession>
<gene>
    <name evidence="3" type="ORF">C464_11910</name>
</gene>
<dbReference type="EMBL" id="AOJL01000048">
    <property type="protein sequence ID" value="ELZ45622.1"/>
    <property type="molecule type" value="Genomic_DNA"/>
</dbReference>
<evidence type="ECO:0000256" key="1">
    <source>
        <dbReference type="SAM" id="MobiDB-lite"/>
    </source>
</evidence>
<proteinExistence type="predicted"/>